<dbReference type="GO" id="GO:0050660">
    <property type="term" value="F:flavin adenine dinucleotide binding"/>
    <property type="evidence" value="ECO:0007669"/>
    <property type="project" value="InterPro"/>
</dbReference>
<dbReference type="Proteomes" id="UP000800035">
    <property type="component" value="Unassembled WGS sequence"/>
</dbReference>
<dbReference type="InterPro" id="IPR006094">
    <property type="entry name" value="Oxid_FAD_bind_N"/>
</dbReference>
<organism evidence="7 8">
    <name type="scientific">Byssothecium circinans</name>
    <dbReference type="NCBI Taxonomy" id="147558"/>
    <lineage>
        <taxon>Eukaryota</taxon>
        <taxon>Fungi</taxon>
        <taxon>Dikarya</taxon>
        <taxon>Ascomycota</taxon>
        <taxon>Pezizomycotina</taxon>
        <taxon>Dothideomycetes</taxon>
        <taxon>Pleosporomycetidae</taxon>
        <taxon>Pleosporales</taxon>
        <taxon>Massarineae</taxon>
        <taxon>Massarinaceae</taxon>
        <taxon>Byssothecium</taxon>
    </lineage>
</organism>
<reference evidence="7" key="1">
    <citation type="journal article" date="2020" name="Stud. Mycol.">
        <title>101 Dothideomycetes genomes: a test case for predicting lifestyles and emergence of pathogens.</title>
        <authorList>
            <person name="Haridas S."/>
            <person name="Albert R."/>
            <person name="Binder M."/>
            <person name="Bloem J."/>
            <person name="Labutti K."/>
            <person name="Salamov A."/>
            <person name="Andreopoulos B."/>
            <person name="Baker S."/>
            <person name="Barry K."/>
            <person name="Bills G."/>
            <person name="Bluhm B."/>
            <person name="Cannon C."/>
            <person name="Castanera R."/>
            <person name="Culley D."/>
            <person name="Daum C."/>
            <person name="Ezra D."/>
            <person name="Gonzalez J."/>
            <person name="Henrissat B."/>
            <person name="Kuo A."/>
            <person name="Liang C."/>
            <person name="Lipzen A."/>
            <person name="Lutzoni F."/>
            <person name="Magnuson J."/>
            <person name="Mondo S."/>
            <person name="Nolan M."/>
            <person name="Ohm R."/>
            <person name="Pangilinan J."/>
            <person name="Park H.-J."/>
            <person name="Ramirez L."/>
            <person name="Alfaro M."/>
            <person name="Sun H."/>
            <person name="Tritt A."/>
            <person name="Yoshinaga Y."/>
            <person name="Zwiers L.-H."/>
            <person name="Turgeon B."/>
            <person name="Goodwin S."/>
            <person name="Spatafora J."/>
            <person name="Crous P."/>
            <person name="Grigoriev I."/>
        </authorList>
    </citation>
    <scope>NUCLEOTIDE SEQUENCE</scope>
    <source>
        <strain evidence="7">CBS 675.92</strain>
    </source>
</reference>
<dbReference type="GO" id="GO:0016491">
    <property type="term" value="F:oxidoreductase activity"/>
    <property type="evidence" value="ECO:0007669"/>
    <property type="project" value="UniProtKB-KW"/>
</dbReference>
<comment type="similarity">
    <text evidence="2">Belongs to the oxygen-dependent FAD-linked oxidoreductase family.</text>
</comment>
<protein>
    <recommendedName>
        <fullName evidence="6">FAD linked oxidase N-terminal domain-containing protein</fullName>
    </recommendedName>
</protein>
<dbReference type="InterPro" id="IPR036318">
    <property type="entry name" value="FAD-bd_PCMH-like_sf"/>
</dbReference>
<comment type="cofactor">
    <cofactor evidence="1">
        <name>FAD</name>
        <dbReference type="ChEBI" id="CHEBI:57692"/>
    </cofactor>
</comment>
<evidence type="ECO:0000256" key="5">
    <source>
        <dbReference type="ARBA" id="ARBA00023002"/>
    </source>
</evidence>
<dbReference type="InterPro" id="IPR050416">
    <property type="entry name" value="FAD-linked_Oxidoreductase"/>
</dbReference>
<gene>
    <name evidence="7" type="ORF">CC80DRAFT_514191</name>
</gene>
<keyword evidence="3" id="KW-0285">Flavoprotein</keyword>
<name>A0A6A5UF40_9PLEO</name>
<proteinExistence type="inferred from homology"/>
<dbReference type="OrthoDB" id="415825at2759"/>
<evidence type="ECO:0000256" key="4">
    <source>
        <dbReference type="ARBA" id="ARBA00022827"/>
    </source>
</evidence>
<accession>A0A6A5UF40</accession>
<dbReference type="SUPFAM" id="SSF56176">
    <property type="entry name" value="FAD-binding/transporter-associated domain-like"/>
    <property type="match status" value="1"/>
</dbReference>
<evidence type="ECO:0000259" key="6">
    <source>
        <dbReference type="Pfam" id="PF01565"/>
    </source>
</evidence>
<dbReference type="Gene3D" id="3.30.465.10">
    <property type="match status" value="3"/>
</dbReference>
<evidence type="ECO:0000256" key="1">
    <source>
        <dbReference type="ARBA" id="ARBA00001974"/>
    </source>
</evidence>
<keyword evidence="8" id="KW-1185">Reference proteome</keyword>
<evidence type="ECO:0000313" key="7">
    <source>
        <dbReference type="EMBL" id="KAF1959717.1"/>
    </source>
</evidence>
<sequence length="353" mass="38491">MLGWCIYPALKPFNIRVPYKPATVAIPATIRHIQDAVACGAINGVLITPRSGGHSYAPHELGSEDEYLLVGMKNFASVTVDQVENTTVIGTARRLGDVATALQNQGKKDISHGTCQGASAAFGIVTNFKYRTFTAPDSNIVFNHGIQLFSATQLANIITALQDFTRNSLPLELNMHLFLSSYTSFSGVYYGSQIDFNKVIQPLLSKLGVSENFFAKSLMPDWLPPAAITALINYWAANARSNSRQWYLFFDSHGGNNSAIANVPDGDTAYAHRNTTLKMRFYDRVASGTYNTAAITDASPGSNFGMYINYGDASLGKEEAHSVYQLGHYEKLVGIRWVYDSKGVLGGPQLFGS</sequence>
<evidence type="ECO:0000313" key="8">
    <source>
        <dbReference type="Proteomes" id="UP000800035"/>
    </source>
</evidence>
<dbReference type="Gene3D" id="3.40.462.20">
    <property type="match status" value="2"/>
</dbReference>
<dbReference type="InterPro" id="IPR016169">
    <property type="entry name" value="FAD-bd_PCMH_sub2"/>
</dbReference>
<dbReference type="PANTHER" id="PTHR42973">
    <property type="entry name" value="BINDING OXIDOREDUCTASE, PUTATIVE (AFU_ORTHOLOGUE AFUA_1G17690)-RELATED"/>
    <property type="match status" value="1"/>
</dbReference>
<dbReference type="AlphaFoldDB" id="A0A6A5UF40"/>
<evidence type="ECO:0000256" key="2">
    <source>
        <dbReference type="ARBA" id="ARBA00005466"/>
    </source>
</evidence>
<evidence type="ECO:0000256" key="3">
    <source>
        <dbReference type="ARBA" id="ARBA00022630"/>
    </source>
</evidence>
<dbReference type="EMBL" id="ML976984">
    <property type="protein sequence ID" value="KAF1959717.1"/>
    <property type="molecule type" value="Genomic_DNA"/>
</dbReference>
<feature type="domain" description="FAD linked oxidase N-terminal" evidence="6">
    <location>
        <begin position="21"/>
        <end position="108"/>
    </location>
</feature>
<keyword evidence="4" id="KW-0274">FAD</keyword>
<dbReference type="Pfam" id="PF01565">
    <property type="entry name" value="FAD_binding_4"/>
    <property type="match status" value="1"/>
</dbReference>
<keyword evidence="5" id="KW-0560">Oxidoreductase</keyword>
<dbReference type="PANTHER" id="PTHR42973:SF39">
    <property type="entry name" value="FAD-BINDING PCMH-TYPE DOMAIN-CONTAINING PROTEIN"/>
    <property type="match status" value="1"/>
</dbReference>